<comment type="similarity">
    <text evidence="1">Belongs to the 2Fe2S plant-type ferredoxin family.</text>
</comment>
<accession>A0A1U7HBY8</accession>
<dbReference type="CDD" id="cd00207">
    <property type="entry name" value="fer2"/>
    <property type="match status" value="1"/>
</dbReference>
<dbReference type="InterPro" id="IPR012675">
    <property type="entry name" value="Beta-grasp_dom_sf"/>
</dbReference>
<dbReference type="Proteomes" id="UP000186868">
    <property type="component" value="Unassembled WGS sequence"/>
</dbReference>
<evidence type="ECO:0000256" key="4">
    <source>
        <dbReference type="ARBA" id="ARBA00022723"/>
    </source>
</evidence>
<dbReference type="GO" id="GO:0051537">
    <property type="term" value="F:2 iron, 2 sulfur cluster binding"/>
    <property type="evidence" value="ECO:0007669"/>
    <property type="project" value="UniProtKB-KW"/>
</dbReference>
<gene>
    <name evidence="10" type="ORF">NIES593_16660</name>
</gene>
<dbReference type="PROSITE" id="PS51085">
    <property type="entry name" value="2FE2S_FER_2"/>
    <property type="match status" value="1"/>
</dbReference>
<dbReference type="AlphaFoldDB" id="A0A1U7HBY8"/>
<dbReference type="GO" id="GO:0022900">
    <property type="term" value="P:electron transport chain"/>
    <property type="evidence" value="ECO:0007669"/>
    <property type="project" value="InterPro"/>
</dbReference>
<keyword evidence="6" id="KW-0408">Iron</keyword>
<dbReference type="EMBL" id="MRCB01000023">
    <property type="protein sequence ID" value="OKH21061.1"/>
    <property type="molecule type" value="Genomic_DNA"/>
</dbReference>
<feature type="domain" description="2Fe-2S ferredoxin-type" evidence="9">
    <location>
        <begin position="6"/>
        <end position="100"/>
    </location>
</feature>
<evidence type="ECO:0000256" key="1">
    <source>
        <dbReference type="ARBA" id="ARBA00007874"/>
    </source>
</evidence>
<keyword evidence="4" id="KW-0479">Metal-binding</keyword>
<keyword evidence="5" id="KW-0249">Electron transport</keyword>
<protein>
    <submittedName>
        <fullName evidence="10">Ferredoxin</fullName>
    </submittedName>
</protein>
<keyword evidence="11" id="KW-1185">Reference proteome</keyword>
<dbReference type="RefSeq" id="WP_073600662.1">
    <property type="nucleotide sequence ID" value="NZ_MRCB01000023.1"/>
</dbReference>
<dbReference type="SUPFAM" id="SSF54292">
    <property type="entry name" value="2Fe-2S ferredoxin-like"/>
    <property type="match status" value="1"/>
</dbReference>
<dbReference type="Pfam" id="PF00111">
    <property type="entry name" value="Fer2"/>
    <property type="match status" value="1"/>
</dbReference>
<dbReference type="STRING" id="1921803.NIES593_16660"/>
<evidence type="ECO:0000259" key="9">
    <source>
        <dbReference type="PROSITE" id="PS51085"/>
    </source>
</evidence>
<evidence type="ECO:0000256" key="2">
    <source>
        <dbReference type="ARBA" id="ARBA00022448"/>
    </source>
</evidence>
<dbReference type="PANTHER" id="PTHR43112">
    <property type="entry name" value="FERREDOXIN"/>
    <property type="match status" value="1"/>
</dbReference>
<comment type="cofactor">
    <cofactor evidence="8">
        <name>[2Fe-2S] cluster</name>
        <dbReference type="ChEBI" id="CHEBI:190135"/>
    </cofactor>
</comment>
<dbReference type="InterPro" id="IPR001041">
    <property type="entry name" value="2Fe-2S_ferredoxin-type"/>
</dbReference>
<dbReference type="GO" id="GO:0046872">
    <property type="term" value="F:metal ion binding"/>
    <property type="evidence" value="ECO:0007669"/>
    <property type="project" value="UniProtKB-KW"/>
</dbReference>
<evidence type="ECO:0000256" key="6">
    <source>
        <dbReference type="ARBA" id="ARBA00023004"/>
    </source>
</evidence>
<dbReference type="Gene3D" id="3.10.20.30">
    <property type="match status" value="1"/>
</dbReference>
<evidence type="ECO:0000313" key="11">
    <source>
        <dbReference type="Proteomes" id="UP000186868"/>
    </source>
</evidence>
<dbReference type="InterPro" id="IPR010241">
    <property type="entry name" value="Fd_pln"/>
</dbReference>
<organism evidence="10 11">
    <name type="scientific">Hydrococcus rivularis NIES-593</name>
    <dbReference type="NCBI Taxonomy" id="1921803"/>
    <lineage>
        <taxon>Bacteria</taxon>
        <taxon>Bacillati</taxon>
        <taxon>Cyanobacteriota</taxon>
        <taxon>Cyanophyceae</taxon>
        <taxon>Pleurocapsales</taxon>
        <taxon>Hydrococcaceae</taxon>
        <taxon>Hydrococcus</taxon>
    </lineage>
</organism>
<evidence type="ECO:0000313" key="10">
    <source>
        <dbReference type="EMBL" id="OKH21061.1"/>
    </source>
</evidence>
<proteinExistence type="inferred from homology"/>
<sequence>MNDKTFSVTLVNEAKGTQEAIQVPSDQFILDAAQEREIELPYSCRAGSCFDCLGKVVEGKVEQTGQALSFLKSDEIKAGFVLLCSCSPASDCTILTHQAEKYLS</sequence>
<name>A0A1U7HBY8_9CYAN</name>
<comment type="caution">
    <text evidence="10">The sequence shown here is derived from an EMBL/GenBank/DDBJ whole genome shotgun (WGS) entry which is preliminary data.</text>
</comment>
<keyword evidence="7" id="KW-0411">Iron-sulfur</keyword>
<dbReference type="GO" id="GO:0009055">
    <property type="term" value="F:electron transfer activity"/>
    <property type="evidence" value="ECO:0007669"/>
    <property type="project" value="InterPro"/>
</dbReference>
<dbReference type="OrthoDB" id="462043at2"/>
<dbReference type="InterPro" id="IPR036010">
    <property type="entry name" value="2Fe-2S_ferredoxin-like_sf"/>
</dbReference>
<evidence type="ECO:0000256" key="7">
    <source>
        <dbReference type="ARBA" id="ARBA00023014"/>
    </source>
</evidence>
<keyword evidence="2" id="KW-0813">Transport</keyword>
<dbReference type="PANTHER" id="PTHR43112:SF3">
    <property type="entry name" value="FERREDOXIN-2, CHLOROPLASTIC"/>
    <property type="match status" value="1"/>
</dbReference>
<evidence type="ECO:0000256" key="8">
    <source>
        <dbReference type="ARBA" id="ARBA00034078"/>
    </source>
</evidence>
<evidence type="ECO:0000256" key="3">
    <source>
        <dbReference type="ARBA" id="ARBA00022714"/>
    </source>
</evidence>
<dbReference type="NCBIfam" id="TIGR02008">
    <property type="entry name" value="fdx_plant"/>
    <property type="match status" value="1"/>
</dbReference>
<evidence type="ECO:0000256" key="5">
    <source>
        <dbReference type="ARBA" id="ARBA00022982"/>
    </source>
</evidence>
<keyword evidence="3" id="KW-0001">2Fe-2S</keyword>
<reference evidence="10 11" key="1">
    <citation type="submission" date="2016-11" db="EMBL/GenBank/DDBJ databases">
        <title>Draft Genome Sequences of Nine Cyanobacterial Strains from Diverse Habitats.</title>
        <authorList>
            <person name="Zhu T."/>
            <person name="Hou S."/>
            <person name="Lu X."/>
            <person name="Hess W.R."/>
        </authorList>
    </citation>
    <scope>NUCLEOTIDE SEQUENCE [LARGE SCALE GENOMIC DNA]</scope>
    <source>
        <strain evidence="10 11">NIES-593</strain>
    </source>
</reference>